<dbReference type="RefSeq" id="WP_184420253.1">
    <property type="nucleotide sequence ID" value="NZ_JACHNK010000002.1"/>
</dbReference>
<name>A0AAW3U0V6_XANEU</name>
<accession>A0AAW3U0V6</accession>
<evidence type="ECO:0000313" key="2">
    <source>
        <dbReference type="Proteomes" id="UP000576603"/>
    </source>
</evidence>
<sequence length="352" mass="38492">MPFFETIEGHRCGKTIRLQAAPSANRVKKVDAASSRAINGRGQQGACTKPKIMEREMHDKVTGKLVTLLLPVIAVCSFLYTGDVSAQVKEVAISCEGCAPGAMQIAARQYAQTQPLPSTTEIYVVNASNDRTLKWRMQRTWEGDVPCPPSSQPRPGCLPVIVPTVLPVESGMSNYMAAMRTASAEPEIIAQPGFPTTPYDDMYNPGRQVAVSNWLLGHPFYGMLQMIVNGVNPVLARDIKIPIIVRYADGGVARYFWDRDFQTFKPVPGSYRDNANNVIPQNKDQLPKNPGVTTVYNFAGSSQTDVAAFVNQLFIIGVNMEKGAPVRKVNGVICVTGTVNGQPETTCNYKYD</sequence>
<gene>
    <name evidence="1" type="ORF">FHY32_000991</name>
</gene>
<dbReference type="EMBL" id="JACHNL010000002">
    <property type="protein sequence ID" value="MBB4722673.1"/>
    <property type="molecule type" value="Genomic_DNA"/>
</dbReference>
<dbReference type="Proteomes" id="UP000576603">
    <property type="component" value="Unassembled WGS sequence"/>
</dbReference>
<comment type="caution">
    <text evidence="1">The sequence shown here is derived from an EMBL/GenBank/DDBJ whole genome shotgun (WGS) entry which is preliminary data.</text>
</comment>
<dbReference type="AlphaFoldDB" id="A0AAW3U0V6"/>
<organism evidence="1 2">
    <name type="scientific">Xanthomonas euvesicatoria</name>
    <dbReference type="NCBI Taxonomy" id="456327"/>
    <lineage>
        <taxon>Bacteria</taxon>
        <taxon>Pseudomonadati</taxon>
        <taxon>Pseudomonadota</taxon>
        <taxon>Gammaproteobacteria</taxon>
        <taxon>Lysobacterales</taxon>
        <taxon>Lysobacteraceae</taxon>
        <taxon>Xanthomonas</taxon>
    </lineage>
</organism>
<reference evidence="1 2" key="1">
    <citation type="submission" date="2020-08" db="EMBL/GenBank/DDBJ databases">
        <title>Studying the diversity of plant-associated saprophytic bacteria and their role in host health and plant-pathogen interactions.</title>
        <authorList>
            <person name="Potnis N."/>
        </authorList>
    </citation>
    <scope>NUCLEOTIDE SEQUENCE [LARGE SCALE GENOMIC DNA]</scope>
    <source>
        <strain evidence="1 2">CFBP 7922</strain>
    </source>
</reference>
<evidence type="ECO:0000313" key="1">
    <source>
        <dbReference type="EMBL" id="MBB4722673.1"/>
    </source>
</evidence>
<proteinExistence type="predicted"/>
<protein>
    <submittedName>
        <fullName evidence="1">Uncharacterized protein</fullName>
    </submittedName>
</protein>